<keyword evidence="3" id="KW-0808">Transferase</keyword>
<dbReference type="EMBL" id="NBNE01012612">
    <property type="protein sequence ID" value="OWY95688.1"/>
    <property type="molecule type" value="Genomic_DNA"/>
</dbReference>
<feature type="domain" description="Reverse transcriptase/retrotransposon-derived protein RNase H-like" evidence="2">
    <location>
        <begin position="309"/>
        <end position="388"/>
    </location>
</feature>
<dbReference type="Pfam" id="PF17919">
    <property type="entry name" value="RT_RNaseH_2"/>
    <property type="match status" value="1"/>
</dbReference>
<name>A0A225US17_9STRA</name>
<dbReference type="InterPro" id="IPR043502">
    <property type="entry name" value="DNA/RNA_pol_sf"/>
</dbReference>
<dbReference type="GO" id="GO:0003964">
    <property type="term" value="F:RNA-directed DNA polymerase activity"/>
    <property type="evidence" value="ECO:0007669"/>
    <property type="project" value="UniProtKB-KW"/>
</dbReference>
<sequence length="420" mass="48187">MKPSADEFCFMVQLADQPEQSEKASLQLNQDWDKLKGSPVESVVSKYKDTVFRMELPNRPPHRTVDIEVVVELVDNVPVTRIQYHLSDEMKRTIREWTREMPDAGIIRPSKSPYSSPIFCVKKAVCWRIVHDFRAINSKIRIPVRLRQSDIPYNAFSTPDGQFEYLVTSMGLSCSLAAFNRMIQRVFCDQKAFCQAYFDDLFVFTKSKDIADHLETLDAVLQRCQEQKIYIKLAECTFCSHEVPCQGDYLGATVSAWIPIRFALYTTGRRQRRNASSNRFWFCESYAETSAPLIEARKGKTALERINLTLEQGKCFAKLKAHLTSPPVLAHPDSRRYFYVQMGASDYAVGGYLYQLDSGAKEKVIAYSGKKLSSAELMYPTREKECWSCWPHYTRCKSGECTLSTNRSSLTLIIGRCSRF</sequence>
<dbReference type="AlphaFoldDB" id="A0A225US17"/>
<evidence type="ECO:0000259" key="2">
    <source>
        <dbReference type="Pfam" id="PF17919"/>
    </source>
</evidence>
<feature type="domain" description="Reverse transcriptase" evidence="1">
    <location>
        <begin position="144"/>
        <end position="253"/>
    </location>
</feature>
<dbReference type="CDD" id="cd01647">
    <property type="entry name" value="RT_LTR"/>
    <property type="match status" value="1"/>
</dbReference>
<evidence type="ECO:0000259" key="1">
    <source>
        <dbReference type="Pfam" id="PF00078"/>
    </source>
</evidence>
<gene>
    <name evidence="3" type="ORF">PHMEG_00034244</name>
</gene>
<dbReference type="InterPro" id="IPR051320">
    <property type="entry name" value="Viral_Replic_Matur_Polypro"/>
</dbReference>
<keyword evidence="3" id="KW-0695">RNA-directed DNA polymerase</keyword>
<reference evidence="4" key="1">
    <citation type="submission" date="2017-03" db="EMBL/GenBank/DDBJ databases">
        <title>Phytopthora megakarya and P. palmivora, two closely related causual agents of cacao black pod achieved similar genome size and gene model numbers by different mechanisms.</title>
        <authorList>
            <person name="Ali S."/>
            <person name="Shao J."/>
            <person name="Larry D.J."/>
            <person name="Kronmiller B."/>
            <person name="Shen D."/>
            <person name="Strem M.D."/>
            <person name="Melnick R.L."/>
            <person name="Guiltinan M.J."/>
            <person name="Tyler B.M."/>
            <person name="Meinhardt L.W."/>
            <person name="Bailey B.A."/>
        </authorList>
    </citation>
    <scope>NUCLEOTIDE SEQUENCE [LARGE SCALE GENOMIC DNA]</scope>
    <source>
        <strain evidence="4">zdho120</strain>
    </source>
</reference>
<comment type="caution">
    <text evidence="3">The sequence shown here is derived from an EMBL/GenBank/DDBJ whole genome shotgun (WGS) entry which is preliminary data.</text>
</comment>
<protein>
    <submittedName>
        <fullName evidence="3">Reverse transcriptase</fullName>
    </submittedName>
</protein>
<organism evidence="3 4">
    <name type="scientific">Phytophthora megakarya</name>
    <dbReference type="NCBI Taxonomy" id="4795"/>
    <lineage>
        <taxon>Eukaryota</taxon>
        <taxon>Sar</taxon>
        <taxon>Stramenopiles</taxon>
        <taxon>Oomycota</taxon>
        <taxon>Peronosporomycetes</taxon>
        <taxon>Peronosporales</taxon>
        <taxon>Peronosporaceae</taxon>
        <taxon>Phytophthora</taxon>
    </lineage>
</organism>
<dbReference type="Proteomes" id="UP000198211">
    <property type="component" value="Unassembled WGS sequence"/>
</dbReference>
<dbReference type="InterPro" id="IPR043128">
    <property type="entry name" value="Rev_trsase/Diguanyl_cyclase"/>
</dbReference>
<evidence type="ECO:0000313" key="3">
    <source>
        <dbReference type="EMBL" id="OWY95688.1"/>
    </source>
</evidence>
<keyword evidence="4" id="KW-1185">Reference proteome</keyword>
<accession>A0A225US17</accession>
<dbReference type="Gene3D" id="3.30.70.270">
    <property type="match status" value="1"/>
</dbReference>
<dbReference type="STRING" id="4795.A0A225US17"/>
<keyword evidence="3" id="KW-0548">Nucleotidyltransferase</keyword>
<dbReference type="PANTHER" id="PTHR33064">
    <property type="entry name" value="POL PROTEIN"/>
    <property type="match status" value="1"/>
</dbReference>
<dbReference type="InterPro" id="IPR000477">
    <property type="entry name" value="RT_dom"/>
</dbReference>
<dbReference type="SUPFAM" id="SSF56672">
    <property type="entry name" value="DNA/RNA polymerases"/>
    <property type="match status" value="1"/>
</dbReference>
<dbReference type="Gene3D" id="3.10.10.10">
    <property type="entry name" value="HIV Type 1 Reverse Transcriptase, subunit A, domain 1"/>
    <property type="match status" value="1"/>
</dbReference>
<dbReference type="PANTHER" id="PTHR33064:SF37">
    <property type="entry name" value="RIBONUCLEASE H"/>
    <property type="match status" value="1"/>
</dbReference>
<dbReference type="InterPro" id="IPR041577">
    <property type="entry name" value="RT_RNaseH_2"/>
</dbReference>
<dbReference type="Pfam" id="PF00078">
    <property type="entry name" value="RVT_1"/>
    <property type="match status" value="1"/>
</dbReference>
<proteinExistence type="predicted"/>
<dbReference type="OrthoDB" id="123497at2759"/>
<evidence type="ECO:0000313" key="4">
    <source>
        <dbReference type="Proteomes" id="UP000198211"/>
    </source>
</evidence>